<feature type="transmembrane region" description="Helical" evidence="2">
    <location>
        <begin position="191"/>
        <end position="210"/>
    </location>
</feature>
<feature type="compositionally biased region" description="Polar residues" evidence="1">
    <location>
        <begin position="1395"/>
        <end position="1404"/>
    </location>
</feature>
<evidence type="ECO:0000256" key="1">
    <source>
        <dbReference type="SAM" id="MobiDB-lite"/>
    </source>
</evidence>
<feature type="transmembrane region" description="Helical" evidence="2">
    <location>
        <begin position="408"/>
        <end position="429"/>
    </location>
</feature>
<feature type="compositionally biased region" description="Low complexity" evidence="1">
    <location>
        <begin position="1"/>
        <end position="22"/>
    </location>
</feature>
<feature type="transmembrane region" description="Helical" evidence="2">
    <location>
        <begin position="222"/>
        <end position="247"/>
    </location>
</feature>
<reference evidence="3 4" key="1">
    <citation type="submission" date="2014-11" db="EMBL/GenBank/DDBJ databases">
        <authorList>
            <person name="Zhu J."/>
            <person name="Qi W."/>
            <person name="Song R."/>
        </authorList>
    </citation>
    <scope>NUCLEOTIDE SEQUENCE [LARGE SCALE GENOMIC DNA]</scope>
</reference>
<feature type="region of interest" description="Disordered" evidence="1">
    <location>
        <begin position="1365"/>
        <end position="1407"/>
    </location>
</feature>
<feature type="compositionally biased region" description="Low complexity" evidence="1">
    <location>
        <begin position="1253"/>
        <end position="1264"/>
    </location>
</feature>
<feature type="transmembrane region" description="Helical" evidence="2">
    <location>
        <begin position="132"/>
        <end position="148"/>
    </location>
</feature>
<sequence length="1514" mass="165449">MKASNRSSRPMASASPSFPPSSVGHVKLAQAKHADQDVSLEPSDEASRGGGSQRKWETRCCVIQCRLGPQRQPQQHWREGGLCASLRGHLSLVTFRLLFIALLTAAAVNCLIVVSNIDFPLRFVPKTVEFTLIYKPAQYLTVMFMWGIRYPGRLTPSKMFWRGSIMSLVLVVAATARDLSGRLCLMQSYRYNIKFACEMLYYITAVVAVPMMFRPKNICTSFLWLVLIPAIILTALEDFGWMIYYNAATPLNLSYLGVAICFLLWSSYLLINRSKIPRPREFVSPIFNAEASLAAHNSLPRVDTTNSTPRDNTAVQRLLSRHGSEEWQKRFSQVRDLCIKAVGLVGRLLHPCGGGGKEGEEPRCQLACDADMKSDDAILLFLSLVLIFLPSLLGGACYDLLSESGISAIHQIGVVVIFYAAFEVISLCFRLSARLAFPFHLVPLVSFVFTFAADLFLALMFCNIEPFSYEFFALGFAVLARNAIRTAVVASRGCFLEGLRWVCGVKHDRHMNNLWWYLYRQEETNLSSAFIAAWIPPVALVAEIALLSNDIGAPALSRPGTLIHAHNMVYAFLALVVLETVEVIASTWAFRRRFRRISLSQGRPMTLKNLYNDDGTPSDGDPFEMDGPVMRKQKTPIFGSSMGSFEAADDECHPVHAFSRKLARSRDNLEKGGPLSSIMKRGRDRGDRSNVPALCVSVEVNEEEGEGDGDGDLTATSGIRNEHGLMRTYTPTTMAGSLSQDTLPPTALTPPGDQSGHRAGLYRSLTGTTTVSAQPSTFDSSFPSNTPSNMTTVSYHLAPASSSMGYASTEHVPALSSSVVEGDTLTEQTINQLQRLAPKRRHPQQGQSTSAPITPTSADADALYRSAAYLAPPKTPVPKQWGRQKMSPRGLKIQGGGHVLQVTPARARGERDGGAHEDEIMKTPLHPLRPTEQNVAGLESMLQTLHSSAAVRVSSGRRTFSSSTATSLISHDNTVPRLSLRAKGQSEDSESLVAQKIPPCSSRRSLPEIPRLPLHELQRESQRSRDGLREIHVNTPSVFKCKPSRGSGERRSSLSTYRSDLPSSHTSEASVLPRFTCRSVPGVELVKPVAAFMLGDKGDFPSPPSSAGDLSPSSSDFREHESGQLSLAVKTDLDGDTDVCYDANQGPFDIDSERRFAAYAPSTVTLPDYDDCLRMYGRRLQQCDPFPVLTRSLTSEDCDGAICREQEDVTMAAESVMSDDPSPLSLSGCGSSSKTHLNLSVPPLKVRKPRGADSQSLLSSDLTSRCTTTPRTASEHSHTSAPVPPFFYSEAGVHVSVTSSVSSSITPPSMGAGVGCLREERYSLHSGSPSMSHVHLSDQIDRMAWHPASITRYCETEAIHAMMPPPSPRPLPTVAECSSEEADESSAMPDVQSEAAETNATVGSSHIGHGDWTGDDLVELGFAAPAGLPSLVDYLKGPADDDKASHPSAANDEAEREERQLKDRRKLYLFLYLVFAVIFLVSGAIHTVENSRPRETSVPSPSLKRQLASDYDCL</sequence>
<keyword evidence="4" id="KW-1185">Reference proteome</keyword>
<dbReference type="VEuPathDB" id="CryptoDB:Vbra_18014"/>
<dbReference type="EMBL" id="CDMY01000688">
    <property type="protein sequence ID" value="CEM30126.1"/>
    <property type="molecule type" value="Genomic_DNA"/>
</dbReference>
<evidence type="ECO:0008006" key="5">
    <source>
        <dbReference type="Google" id="ProtNLM"/>
    </source>
</evidence>
<accession>A0A0G4GJR4</accession>
<keyword evidence="2" id="KW-0812">Transmembrane</keyword>
<keyword evidence="2" id="KW-1133">Transmembrane helix</keyword>
<feature type="compositionally biased region" description="Polar residues" evidence="1">
    <location>
        <begin position="844"/>
        <end position="856"/>
    </location>
</feature>
<feature type="transmembrane region" description="Helical" evidence="2">
    <location>
        <begin position="253"/>
        <end position="271"/>
    </location>
</feature>
<dbReference type="Proteomes" id="UP000041254">
    <property type="component" value="Unassembled WGS sequence"/>
</dbReference>
<organism evidence="3 4">
    <name type="scientific">Vitrella brassicaformis (strain CCMP3155)</name>
    <dbReference type="NCBI Taxonomy" id="1169540"/>
    <lineage>
        <taxon>Eukaryota</taxon>
        <taxon>Sar</taxon>
        <taxon>Alveolata</taxon>
        <taxon>Colpodellida</taxon>
        <taxon>Vitrellaceae</taxon>
        <taxon>Vitrella</taxon>
    </lineage>
</organism>
<feature type="region of interest" description="Disordered" evidence="1">
    <location>
        <begin position="982"/>
        <end position="1068"/>
    </location>
</feature>
<feature type="transmembrane region" description="Helical" evidence="2">
    <location>
        <begin position="160"/>
        <end position="179"/>
    </location>
</feature>
<evidence type="ECO:0000256" key="2">
    <source>
        <dbReference type="SAM" id="Phobius"/>
    </source>
</evidence>
<feature type="region of interest" description="Disordered" evidence="1">
    <location>
        <begin position="1438"/>
        <end position="1457"/>
    </location>
</feature>
<feature type="transmembrane region" description="Helical" evidence="2">
    <location>
        <begin position="377"/>
        <end position="396"/>
    </location>
</feature>
<feature type="transmembrane region" description="Helical" evidence="2">
    <location>
        <begin position="441"/>
        <end position="461"/>
    </location>
</feature>
<feature type="transmembrane region" description="Helical" evidence="2">
    <location>
        <begin position="568"/>
        <end position="590"/>
    </location>
</feature>
<feature type="compositionally biased region" description="Polar residues" evidence="1">
    <location>
        <begin position="1056"/>
        <end position="1068"/>
    </location>
</feature>
<feature type="region of interest" description="Disordered" evidence="1">
    <location>
        <begin position="1097"/>
        <end position="1123"/>
    </location>
</feature>
<feature type="transmembrane region" description="Helical" evidence="2">
    <location>
        <begin position="467"/>
        <end position="484"/>
    </location>
</feature>
<feature type="region of interest" description="Disordered" evidence="1">
    <location>
        <begin position="737"/>
        <end position="760"/>
    </location>
</feature>
<feature type="transmembrane region" description="Helical" evidence="2">
    <location>
        <begin position="1467"/>
        <end position="1488"/>
    </location>
</feature>
<proteinExistence type="predicted"/>
<feature type="compositionally biased region" description="Low complexity" evidence="1">
    <location>
        <begin position="1221"/>
        <end position="1233"/>
    </location>
</feature>
<feature type="region of interest" description="Disordered" evidence="1">
    <location>
        <begin position="1"/>
        <end position="52"/>
    </location>
</feature>
<evidence type="ECO:0000313" key="3">
    <source>
        <dbReference type="EMBL" id="CEM30126.1"/>
    </source>
</evidence>
<feature type="region of interest" description="Disordered" evidence="1">
    <location>
        <begin position="668"/>
        <end position="689"/>
    </location>
</feature>
<feature type="region of interest" description="Disordered" evidence="1">
    <location>
        <begin position="835"/>
        <end position="856"/>
    </location>
</feature>
<evidence type="ECO:0000313" key="4">
    <source>
        <dbReference type="Proteomes" id="UP000041254"/>
    </source>
</evidence>
<protein>
    <recommendedName>
        <fullName evidence="5">Transmembrane protein</fullName>
    </recommendedName>
</protein>
<gene>
    <name evidence="3" type="ORF">Vbra_18014</name>
</gene>
<dbReference type="InParanoid" id="A0A0G4GJR4"/>
<feature type="compositionally biased region" description="Basic and acidic residues" evidence="1">
    <location>
        <begin position="1013"/>
        <end position="1032"/>
    </location>
</feature>
<feature type="compositionally biased region" description="Low complexity" evidence="1">
    <location>
        <begin position="1105"/>
        <end position="1115"/>
    </location>
</feature>
<keyword evidence="2" id="KW-0472">Membrane</keyword>
<name>A0A0G4GJR4_VITBC</name>
<feature type="transmembrane region" description="Helical" evidence="2">
    <location>
        <begin position="97"/>
        <end position="117"/>
    </location>
</feature>
<feature type="region of interest" description="Disordered" evidence="1">
    <location>
        <begin position="1217"/>
        <end position="1280"/>
    </location>
</feature>